<protein>
    <submittedName>
        <fullName evidence="2">Uncharacterized protein</fullName>
    </submittedName>
</protein>
<reference evidence="2" key="2">
    <citation type="submission" date="2021-08" db="EMBL/GenBank/DDBJ databases">
        <authorList>
            <person name="Gostincar C."/>
            <person name="Sun X."/>
            <person name="Song Z."/>
            <person name="Gunde-Cimerman N."/>
        </authorList>
    </citation>
    <scope>NUCLEOTIDE SEQUENCE</scope>
    <source>
        <strain evidence="3">EXF-9298</strain>
        <strain evidence="2">EXF-9911</strain>
    </source>
</reference>
<dbReference type="EMBL" id="JAHFXS010000130">
    <property type="protein sequence ID" value="KAG9988740.1"/>
    <property type="molecule type" value="Genomic_DNA"/>
</dbReference>
<feature type="compositionally biased region" description="Basic and acidic residues" evidence="1">
    <location>
        <begin position="49"/>
        <end position="59"/>
    </location>
</feature>
<dbReference type="AlphaFoldDB" id="A0A9P8JBE8"/>
<feature type="non-terminal residue" evidence="2">
    <location>
        <position position="109"/>
    </location>
</feature>
<keyword evidence="4" id="KW-1185">Reference proteome</keyword>
<dbReference type="EMBL" id="JAHFXF010000124">
    <property type="protein sequence ID" value="KAG9695653.1"/>
    <property type="molecule type" value="Genomic_DNA"/>
</dbReference>
<sequence>MRFIKPLSDRRYHRNRNPPSNNDDPDNRNADRICHRPQDDHTAYTTNGDQDRQGSRNDNSDFDSAGLQHSDDNHNEHVADHNDKLDLCSRLFVFGMWWLQLYRHDHQGH</sequence>
<dbReference type="Proteomes" id="UP000779574">
    <property type="component" value="Unassembled WGS sequence"/>
</dbReference>
<feature type="region of interest" description="Disordered" evidence="1">
    <location>
        <begin position="1"/>
        <end position="79"/>
    </location>
</feature>
<feature type="compositionally biased region" description="Basic and acidic residues" evidence="1">
    <location>
        <begin position="69"/>
        <end position="79"/>
    </location>
</feature>
<evidence type="ECO:0000313" key="2">
    <source>
        <dbReference type="EMBL" id="KAG9695653.1"/>
    </source>
</evidence>
<evidence type="ECO:0000256" key="1">
    <source>
        <dbReference type="SAM" id="MobiDB-lite"/>
    </source>
</evidence>
<proteinExistence type="predicted"/>
<comment type="caution">
    <text evidence="2">The sequence shown here is derived from an EMBL/GenBank/DDBJ whole genome shotgun (WGS) entry which is preliminary data.</text>
</comment>
<dbReference type="Proteomes" id="UP000729357">
    <property type="component" value="Unassembled WGS sequence"/>
</dbReference>
<name>A0A9P8JBE8_AURME</name>
<gene>
    <name evidence="2" type="ORF">KCU76_g4306</name>
    <name evidence="3" type="ORF">KCU98_g2398</name>
</gene>
<accession>A0A9P8JBE8</accession>
<evidence type="ECO:0000313" key="5">
    <source>
        <dbReference type="Proteomes" id="UP000779574"/>
    </source>
</evidence>
<feature type="compositionally biased region" description="Basic and acidic residues" evidence="1">
    <location>
        <begin position="25"/>
        <end position="42"/>
    </location>
</feature>
<organism evidence="2 5">
    <name type="scientific">Aureobasidium melanogenum</name>
    <name type="common">Aureobasidium pullulans var. melanogenum</name>
    <dbReference type="NCBI Taxonomy" id="46634"/>
    <lineage>
        <taxon>Eukaryota</taxon>
        <taxon>Fungi</taxon>
        <taxon>Dikarya</taxon>
        <taxon>Ascomycota</taxon>
        <taxon>Pezizomycotina</taxon>
        <taxon>Dothideomycetes</taxon>
        <taxon>Dothideomycetidae</taxon>
        <taxon>Dothideales</taxon>
        <taxon>Saccotheciaceae</taxon>
        <taxon>Aureobasidium</taxon>
    </lineage>
</organism>
<reference evidence="2" key="1">
    <citation type="journal article" date="2021" name="J Fungi (Basel)">
        <title>Virulence traits and population genomics of the black yeast Aureobasidium melanogenum.</title>
        <authorList>
            <person name="Cernosa A."/>
            <person name="Sun X."/>
            <person name="Gostincar C."/>
            <person name="Fang C."/>
            <person name="Gunde-Cimerman N."/>
            <person name="Song Z."/>
        </authorList>
    </citation>
    <scope>NUCLEOTIDE SEQUENCE</scope>
    <source>
        <strain evidence="3">EXF-9298</strain>
        <strain evidence="2">EXF-9911</strain>
    </source>
</reference>
<evidence type="ECO:0000313" key="4">
    <source>
        <dbReference type="Proteomes" id="UP000729357"/>
    </source>
</evidence>
<evidence type="ECO:0000313" key="3">
    <source>
        <dbReference type="EMBL" id="KAG9988740.1"/>
    </source>
</evidence>